<sequence>MVVNNGQSFDEHTNFALCERTGRRNALVDTSQLSLLPSTVVMDNLMHEFQKFLTVPNSADERAGTASKSAK</sequence>
<dbReference type="WBParaSite" id="SBAD_0000886401-mRNA-1">
    <property type="protein sequence ID" value="SBAD_0000886401-mRNA-1"/>
    <property type="gene ID" value="SBAD_0000886401"/>
</dbReference>
<dbReference type="Proteomes" id="UP000270296">
    <property type="component" value="Unassembled WGS sequence"/>
</dbReference>
<dbReference type="InterPro" id="IPR004171">
    <property type="entry name" value="cAMP_dep_PKI"/>
</dbReference>
<protein>
    <submittedName>
        <fullName evidence="4 6">Uncharacterized protein</fullName>
    </submittedName>
</protein>
<keyword evidence="5" id="KW-1185">Reference proteome</keyword>
<evidence type="ECO:0000256" key="3">
    <source>
        <dbReference type="ARBA" id="ARBA00023013"/>
    </source>
</evidence>
<dbReference type="AlphaFoldDB" id="A0A183IY55"/>
<dbReference type="Pfam" id="PF02827">
    <property type="entry name" value="PKI"/>
    <property type="match status" value="1"/>
</dbReference>
<name>A0A183IY55_9BILA</name>
<keyword evidence="3" id="KW-0649">Protein kinase inhibitor</keyword>
<reference evidence="6" key="1">
    <citation type="submission" date="2016-06" db="UniProtKB">
        <authorList>
            <consortium name="WormBaseParasite"/>
        </authorList>
    </citation>
    <scope>IDENTIFICATION</scope>
</reference>
<dbReference type="EMBL" id="UZAM01011723">
    <property type="protein sequence ID" value="VDP17874.1"/>
    <property type="molecule type" value="Genomic_DNA"/>
</dbReference>
<organism evidence="6">
    <name type="scientific">Soboliphyme baturini</name>
    <dbReference type="NCBI Taxonomy" id="241478"/>
    <lineage>
        <taxon>Eukaryota</taxon>
        <taxon>Metazoa</taxon>
        <taxon>Ecdysozoa</taxon>
        <taxon>Nematoda</taxon>
        <taxon>Enoplea</taxon>
        <taxon>Dorylaimia</taxon>
        <taxon>Dioctophymatida</taxon>
        <taxon>Dioctophymatoidea</taxon>
        <taxon>Soboliphymatidae</taxon>
        <taxon>Soboliphyme</taxon>
    </lineage>
</organism>
<evidence type="ECO:0000256" key="2">
    <source>
        <dbReference type="ARBA" id="ARBA00006393"/>
    </source>
</evidence>
<dbReference type="GO" id="GO:0004862">
    <property type="term" value="F:cAMP-dependent protein kinase inhibitor activity"/>
    <property type="evidence" value="ECO:0007669"/>
    <property type="project" value="InterPro"/>
</dbReference>
<evidence type="ECO:0000313" key="4">
    <source>
        <dbReference type="EMBL" id="VDP17874.1"/>
    </source>
</evidence>
<evidence type="ECO:0000313" key="6">
    <source>
        <dbReference type="WBParaSite" id="SBAD_0000886401-mRNA-1"/>
    </source>
</evidence>
<accession>A0A183IY55</accession>
<proteinExistence type="inferred from homology"/>
<comment type="function">
    <text evidence="1">Extremely potent competitive inhibitor of cAMP-dependent protein kinase activity, this protein interacts with the catalytic subunit of the enzyme after the cAMP-induced dissociation of its regulatory chains.</text>
</comment>
<comment type="similarity">
    <text evidence="2">Belongs to the PKI family.</text>
</comment>
<evidence type="ECO:0000313" key="5">
    <source>
        <dbReference type="Proteomes" id="UP000270296"/>
    </source>
</evidence>
<gene>
    <name evidence="4" type="ORF">SBAD_LOCUS8553</name>
</gene>
<evidence type="ECO:0000256" key="1">
    <source>
        <dbReference type="ARBA" id="ARBA00002844"/>
    </source>
</evidence>
<reference evidence="4 5" key="2">
    <citation type="submission" date="2018-11" db="EMBL/GenBank/DDBJ databases">
        <authorList>
            <consortium name="Pathogen Informatics"/>
        </authorList>
    </citation>
    <scope>NUCLEOTIDE SEQUENCE [LARGE SCALE GENOMIC DNA]</scope>
</reference>